<feature type="domain" description="Beta-lactamase-related" evidence="2">
    <location>
        <begin position="63"/>
        <end position="423"/>
    </location>
</feature>
<evidence type="ECO:0000313" key="4">
    <source>
        <dbReference type="Proteomes" id="UP001287356"/>
    </source>
</evidence>
<dbReference type="InterPro" id="IPR050491">
    <property type="entry name" value="AmpC-like"/>
</dbReference>
<dbReference type="AlphaFoldDB" id="A0AAE0TYG1"/>
<evidence type="ECO:0000313" key="3">
    <source>
        <dbReference type="EMBL" id="KAK3384248.1"/>
    </source>
</evidence>
<proteinExistence type="inferred from homology"/>
<gene>
    <name evidence="3" type="ORF">B0T24DRAFT_607732</name>
</gene>
<dbReference type="Gene3D" id="2.40.128.600">
    <property type="match status" value="1"/>
</dbReference>
<reference evidence="3" key="1">
    <citation type="journal article" date="2023" name="Mol. Phylogenet. Evol.">
        <title>Genome-scale phylogeny and comparative genomics of the fungal order Sordariales.</title>
        <authorList>
            <person name="Hensen N."/>
            <person name="Bonometti L."/>
            <person name="Westerberg I."/>
            <person name="Brannstrom I.O."/>
            <person name="Guillou S."/>
            <person name="Cros-Aarteil S."/>
            <person name="Calhoun S."/>
            <person name="Haridas S."/>
            <person name="Kuo A."/>
            <person name="Mondo S."/>
            <person name="Pangilinan J."/>
            <person name="Riley R."/>
            <person name="LaButti K."/>
            <person name="Andreopoulos B."/>
            <person name="Lipzen A."/>
            <person name="Chen C."/>
            <person name="Yan M."/>
            <person name="Daum C."/>
            <person name="Ng V."/>
            <person name="Clum A."/>
            <person name="Steindorff A."/>
            <person name="Ohm R.A."/>
            <person name="Martin F."/>
            <person name="Silar P."/>
            <person name="Natvig D.O."/>
            <person name="Lalanne C."/>
            <person name="Gautier V."/>
            <person name="Ament-Velasquez S.L."/>
            <person name="Kruys A."/>
            <person name="Hutchinson M.I."/>
            <person name="Powell A.J."/>
            <person name="Barry K."/>
            <person name="Miller A.N."/>
            <person name="Grigoriev I.V."/>
            <person name="Debuchy R."/>
            <person name="Gladieux P."/>
            <person name="Hiltunen Thoren M."/>
            <person name="Johannesson H."/>
        </authorList>
    </citation>
    <scope>NUCLEOTIDE SEQUENCE</scope>
    <source>
        <strain evidence="3">CBS 958.72</strain>
    </source>
</reference>
<dbReference type="EMBL" id="JAULSN010000001">
    <property type="protein sequence ID" value="KAK3384248.1"/>
    <property type="molecule type" value="Genomic_DNA"/>
</dbReference>
<keyword evidence="4" id="KW-1185">Reference proteome</keyword>
<dbReference type="PANTHER" id="PTHR46825">
    <property type="entry name" value="D-ALANYL-D-ALANINE-CARBOXYPEPTIDASE/ENDOPEPTIDASE AMPH"/>
    <property type="match status" value="1"/>
</dbReference>
<comment type="caution">
    <text evidence="3">The sequence shown here is derived from an EMBL/GenBank/DDBJ whole genome shotgun (WGS) entry which is preliminary data.</text>
</comment>
<dbReference type="Gene3D" id="3.40.710.10">
    <property type="entry name" value="DD-peptidase/beta-lactamase superfamily"/>
    <property type="match status" value="1"/>
</dbReference>
<organism evidence="3 4">
    <name type="scientific">Lasiosphaeria ovina</name>
    <dbReference type="NCBI Taxonomy" id="92902"/>
    <lineage>
        <taxon>Eukaryota</taxon>
        <taxon>Fungi</taxon>
        <taxon>Dikarya</taxon>
        <taxon>Ascomycota</taxon>
        <taxon>Pezizomycotina</taxon>
        <taxon>Sordariomycetes</taxon>
        <taxon>Sordariomycetidae</taxon>
        <taxon>Sordariales</taxon>
        <taxon>Lasiosphaeriaceae</taxon>
        <taxon>Lasiosphaeria</taxon>
    </lineage>
</organism>
<dbReference type="SUPFAM" id="SSF56601">
    <property type="entry name" value="beta-lactamase/transpeptidase-like"/>
    <property type="match status" value="1"/>
</dbReference>
<evidence type="ECO:0000259" key="2">
    <source>
        <dbReference type="Pfam" id="PF00144"/>
    </source>
</evidence>
<evidence type="ECO:0000256" key="1">
    <source>
        <dbReference type="ARBA" id="ARBA00038215"/>
    </source>
</evidence>
<dbReference type="Pfam" id="PF00144">
    <property type="entry name" value="Beta-lactamase"/>
    <property type="match status" value="1"/>
</dbReference>
<protein>
    <submittedName>
        <fullName evidence="3">Beta-lactamase/transpeptidase-like protein</fullName>
    </submittedName>
</protein>
<comment type="similarity">
    <text evidence="1">Belongs to the peptidase S12 family.</text>
</comment>
<dbReference type="PANTHER" id="PTHR46825:SF14">
    <property type="entry name" value="BETA-LACTAMASE-RELATED DOMAIN-CONTAINING PROTEIN"/>
    <property type="match status" value="1"/>
</dbReference>
<reference evidence="3" key="2">
    <citation type="submission" date="2023-06" db="EMBL/GenBank/DDBJ databases">
        <authorList>
            <consortium name="Lawrence Berkeley National Laboratory"/>
            <person name="Haridas S."/>
            <person name="Hensen N."/>
            <person name="Bonometti L."/>
            <person name="Westerberg I."/>
            <person name="Brannstrom I.O."/>
            <person name="Guillou S."/>
            <person name="Cros-Aarteil S."/>
            <person name="Calhoun S."/>
            <person name="Kuo A."/>
            <person name="Mondo S."/>
            <person name="Pangilinan J."/>
            <person name="Riley R."/>
            <person name="Labutti K."/>
            <person name="Andreopoulos B."/>
            <person name="Lipzen A."/>
            <person name="Chen C."/>
            <person name="Yanf M."/>
            <person name="Daum C."/>
            <person name="Ng V."/>
            <person name="Clum A."/>
            <person name="Steindorff A."/>
            <person name="Ohm R."/>
            <person name="Martin F."/>
            <person name="Silar P."/>
            <person name="Natvig D."/>
            <person name="Lalanne C."/>
            <person name="Gautier V."/>
            <person name="Ament-Velasquez S.L."/>
            <person name="Kruys A."/>
            <person name="Hutchinson M.I."/>
            <person name="Powell A.J."/>
            <person name="Barry K."/>
            <person name="Miller A.N."/>
            <person name="Grigoriev I.V."/>
            <person name="Debuchy R."/>
            <person name="Gladieux P."/>
            <person name="Thoren M.H."/>
            <person name="Johannesson H."/>
        </authorList>
    </citation>
    <scope>NUCLEOTIDE SEQUENCE</scope>
    <source>
        <strain evidence="3">CBS 958.72</strain>
    </source>
</reference>
<dbReference type="InterPro" id="IPR012338">
    <property type="entry name" value="Beta-lactam/transpept-like"/>
</dbReference>
<dbReference type="InterPro" id="IPR001466">
    <property type="entry name" value="Beta-lactam-related"/>
</dbReference>
<dbReference type="Proteomes" id="UP001287356">
    <property type="component" value="Unassembled WGS sequence"/>
</dbReference>
<sequence length="593" mass="66112">MTKQIQTIAGAIYCWLYSHILSILQPLRPGPKELTRETEKHVITNTKSPLLALRPTINGILRSSGAMGASVAIFDGKTEKTYFEGFGRRDKDYPSKPDEHTVYHLASLSKSFTAAAMGLLAAEGKLKFEDPISKVVPEFHYPDEKIRTESTILDFLSHRTGLASKNALWQQDGHELLLEKTDTMGMVSNLEVVHPLGEQWLYNNWGYDMLGQVIERVSGISWGEFINQRILKPLNLNETTTALSPPHKNYAHGYMPGPRGKQTDVGRPVIAAGTVQQAANGIKSTCSDLITYYRALWTAFKRETSNDTSAKSVLKHVTTLVSPHIQMNADNDSESYGAGWAIADLPSALGSIGTNGMFIPSMPLVGRGCEGHHDNNSEKKKKGPRIWYHNGSLVGFFSSVHVIQETGTIIVVLINSIPKNDAADWIGQLILEAMLNTPQRNDYLALAKTSAAAYDKMWKHLPAQIKRAKTSGGPSRSLAEYTGRYYNAPGNWFIEVKRTTAGNLEFLFQGRNSQRHRLEQWGPDTFAWPLTEAQSRQRHRWPDLDVATYVFHFGLDPEGARIGTLRWVHDPDVPEGETFVKAARPPRQAHSEL</sequence>
<accession>A0AAE0TYG1</accession>
<name>A0AAE0TYG1_9PEZI</name>